<dbReference type="SUPFAM" id="SSF53067">
    <property type="entry name" value="Actin-like ATPase domain"/>
    <property type="match status" value="1"/>
</dbReference>
<dbReference type="Pfam" id="PF19278">
    <property type="entry name" value="Hydant_A_C"/>
    <property type="match status" value="1"/>
</dbReference>
<dbReference type="RefSeq" id="WP_153792335.1">
    <property type="nucleotide sequence ID" value="NZ_CP045915.1"/>
</dbReference>
<dbReference type="InterPro" id="IPR043129">
    <property type="entry name" value="ATPase_NBD"/>
</dbReference>
<proteinExistence type="predicted"/>
<dbReference type="EMBL" id="CP045915">
    <property type="protein sequence ID" value="QGH36160.1"/>
    <property type="molecule type" value="Genomic_DNA"/>
</dbReference>
<evidence type="ECO:0000259" key="3">
    <source>
        <dbReference type="Pfam" id="PF19278"/>
    </source>
</evidence>
<evidence type="ECO:0000313" key="5">
    <source>
        <dbReference type="Proteomes" id="UP000339690"/>
    </source>
</evidence>
<dbReference type="InterPro" id="IPR049517">
    <property type="entry name" value="ACX-like_C"/>
</dbReference>
<organism evidence="4 5">
    <name type="scientific">Gracilibacillus salitolerans</name>
    <dbReference type="NCBI Taxonomy" id="2663022"/>
    <lineage>
        <taxon>Bacteria</taxon>
        <taxon>Bacillati</taxon>
        <taxon>Bacillota</taxon>
        <taxon>Bacilli</taxon>
        <taxon>Bacillales</taxon>
        <taxon>Bacillaceae</taxon>
        <taxon>Gracilibacillus</taxon>
    </lineage>
</organism>
<feature type="domain" description="Hydantoinase/oxoprolinase N-terminal" evidence="2">
    <location>
        <begin position="7"/>
        <end position="183"/>
    </location>
</feature>
<dbReference type="GO" id="GO:0006749">
    <property type="term" value="P:glutathione metabolic process"/>
    <property type="evidence" value="ECO:0007669"/>
    <property type="project" value="TreeGrafter"/>
</dbReference>
<accession>A0A5Q2TR10</accession>
<evidence type="ECO:0000259" key="1">
    <source>
        <dbReference type="Pfam" id="PF01968"/>
    </source>
</evidence>
<dbReference type="InterPro" id="IPR002821">
    <property type="entry name" value="Hydantoinase_A"/>
</dbReference>
<reference evidence="4 5" key="1">
    <citation type="submission" date="2019-11" db="EMBL/GenBank/DDBJ databases">
        <title>Gracilibacillus salitolerans sp. nov., a moderate halophile isolated from a saline soil in northwest China.</title>
        <authorList>
            <person name="Gan L."/>
        </authorList>
    </citation>
    <scope>NUCLEOTIDE SEQUENCE [LARGE SCALE GENOMIC DNA]</scope>
    <source>
        <strain evidence="4 5">SCU50</strain>
    </source>
</reference>
<dbReference type="InterPro" id="IPR045079">
    <property type="entry name" value="Oxoprolinase-like"/>
</dbReference>
<dbReference type="GO" id="GO:0017168">
    <property type="term" value="F:5-oxoprolinase (ATP-hydrolyzing) activity"/>
    <property type="evidence" value="ECO:0007669"/>
    <property type="project" value="TreeGrafter"/>
</dbReference>
<feature type="domain" description="Hydantoinase A/oxoprolinase" evidence="1">
    <location>
        <begin position="208"/>
        <end position="490"/>
    </location>
</feature>
<keyword evidence="5" id="KW-1185">Reference proteome</keyword>
<dbReference type="Pfam" id="PF05378">
    <property type="entry name" value="Hydant_A_N"/>
    <property type="match status" value="1"/>
</dbReference>
<dbReference type="Gene3D" id="3.30.420.40">
    <property type="match status" value="1"/>
</dbReference>
<evidence type="ECO:0000259" key="2">
    <source>
        <dbReference type="Pfam" id="PF05378"/>
    </source>
</evidence>
<feature type="domain" description="Acetophenone carboxylase-like C-terminal" evidence="3">
    <location>
        <begin position="506"/>
        <end position="671"/>
    </location>
</feature>
<gene>
    <name evidence="4" type="ORF">GI584_19850</name>
</gene>
<dbReference type="InterPro" id="IPR008040">
    <property type="entry name" value="Hydant_A_N"/>
</dbReference>
<evidence type="ECO:0000313" key="4">
    <source>
        <dbReference type="EMBL" id="QGH36160.1"/>
    </source>
</evidence>
<dbReference type="PANTHER" id="PTHR11365">
    <property type="entry name" value="5-OXOPROLINASE RELATED"/>
    <property type="match status" value="1"/>
</dbReference>
<dbReference type="Proteomes" id="UP000339690">
    <property type="component" value="Chromosome"/>
</dbReference>
<dbReference type="AlphaFoldDB" id="A0A5Q2TR10"/>
<protein>
    <submittedName>
        <fullName evidence="4">Hydantoinase/oxoprolinase family protein</fullName>
    </submittedName>
</protein>
<dbReference type="GO" id="GO:0005829">
    <property type="term" value="C:cytosol"/>
    <property type="evidence" value="ECO:0007669"/>
    <property type="project" value="TreeGrafter"/>
</dbReference>
<name>A0A5Q2TR10_9BACI</name>
<sequence length="692" mass="76841">MTKNRFRLGIDIGGTFTDLVLIDQNNGNIISKKTPTVSEDPTRGITNGLQALKESGVSTEDIEYFVHGTTIGLNTIIQRNGAKVAFLVTEGFRDMLSFQRLRLPVPYDFRSRHPEPLIPRDLVFSVNERLQHDGKVVRPLDEKDLEAKIDAIEQANVDGVVVCFLHSYINPVHEQHVKKRIAERLPEVKVNLSSELWPQMREYERSMMTILNMYVQPKVEHHFMHLKRRLEEEAVPATPYITQSNGGIMNIETASKYPVSTLFSGPAAGVIGAQDMVKKAGFDNVITFDVGGTSADISIIENGFPTYTGSNHLGGFPVMLPAVSMYSVGAGGGSYAWIDNGGMLKVGPDSVGSNPGPACYGIGDKPALTDAFLICGYLNTESFAGGGFELDIEKSKQAVQPIAEHLNLTVQETADRMIQVAIANMFAEVNNIMEHHGFDPREFALLGYGGAGPVLTNFLAEEIHVNKVLLPPLPGTLSALGALNADFIHDEIMTQQVLLNDIPMDELRGRFKQLEEQALKWLDSQKVRNLQDQQLIYTMDARYQHQAYEIELPIQLEWLEKGQKDKIIDQFHSLHYSQYGHSNPDASIEMINVHVRIVGQPPKVTNQVLEHSMENAVPITFRQIMLKGILHEAPVYTRSKLTYGQTIAGPAIIEQHDSTVVVLPDWTAKVNAYGHLILSNEKGGHSFENRSS</sequence>
<dbReference type="Pfam" id="PF01968">
    <property type="entry name" value="Hydantoinase_A"/>
    <property type="match status" value="1"/>
</dbReference>
<dbReference type="PANTHER" id="PTHR11365:SF23">
    <property type="entry name" value="HYPOTHETICAL 5-OXOPROLINASE (EUROFUNG)-RELATED"/>
    <property type="match status" value="1"/>
</dbReference>
<dbReference type="KEGG" id="grc:GI584_19850"/>